<reference evidence="2 3" key="1">
    <citation type="journal article" date="2018" name="PLoS Pathog.">
        <title>Evolution of structural diversity of trichothecenes, a family of toxins produced by plant pathogenic and entomopathogenic fungi.</title>
        <authorList>
            <person name="Proctor R.H."/>
            <person name="McCormick S.P."/>
            <person name="Kim H.S."/>
            <person name="Cardoza R.E."/>
            <person name="Stanley A.M."/>
            <person name="Lindo L."/>
            <person name="Kelly A."/>
            <person name="Brown D.W."/>
            <person name="Lee T."/>
            <person name="Vaughan M.M."/>
            <person name="Alexander N.J."/>
            <person name="Busman M."/>
            <person name="Gutierrez S."/>
        </authorList>
    </citation>
    <scope>NUCLEOTIDE SEQUENCE [LARGE SCALE GENOMIC DNA]</scope>
    <source>
        <strain evidence="2 3">NRRL 13405</strain>
    </source>
</reference>
<proteinExistence type="predicted"/>
<dbReference type="EMBL" id="PXXK01000005">
    <property type="protein sequence ID" value="RFN55470.1"/>
    <property type="molecule type" value="Genomic_DNA"/>
</dbReference>
<name>A0A395N6G6_9HYPO</name>
<dbReference type="Proteomes" id="UP000265631">
    <property type="component" value="Unassembled WGS sequence"/>
</dbReference>
<protein>
    <submittedName>
        <fullName evidence="2">Uncharacterized protein</fullName>
    </submittedName>
</protein>
<organism evidence="2 3">
    <name type="scientific">Fusarium flagelliforme</name>
    <dbReference type="NCBI Taxonomy" id="2675880"/>
    <lineage>
        <taxon>Eukaryota</taxon>
        <taxon>Fungi</taxon>
        <taxon>Dikarya</taxon>
        <taxon>Ascomycota</taxon>
        <taxon>Pezizomycotina</taxon>
        <taxon>Sordariomycetes</taxon>
        <taxon>Hypocreomycetidae</taxon>
        <taxon>Hypocreales</taxon>
        <taxon>Nectriaceae</taxon>
        <taxon>Fusarium</taxon>
        <taxon>Fusarium incarnatum-equiseti species complex</taxon>
    </lineage>
</organism>
<sequence length="66" mass="7169">MDSAAHYEDTPEEDSRQTSPAEDLPRDDDTDSEGSVSDDSSDDGLMDEDSQDLSDHPLAHASTDEI</sequence>
<feature type="non-terminal residue" evidence="2">
    <location>
        <position position="66"/>
    </location>
</feature>
<accession>A0A395N6G6</accession>
<evidence type="ECO:0000256" key="1">
    <source>
        <dbReference type="SAM" id="MobiDB-lite"/>
    </source>
</evidence>
<feature type="compositionally biased region" description="Basic and acidic residues" evidence="1">
    <location>
        <begin position="1"/>
        <end position="16"/>
    </location>
</feature>
<evidence type="ECO:0000313" key="2">
    <source>
        <dbReference type="EMBL" id="RFN55470.1"/>
    </source>
</evidence>
<feature type="compositionally biased region" description="Acidic residues" evidence="1">
    <location>
        <begin position="39"/>
        <end position="52"/>
    </location>
</feature>
<evidence type="ECO:0000313" key="3">
    <source>
        <dbReference type="Proteomes" id="UP000265631"/>
    </source>
</evidence>
<gene>
    <name evidence="2" type="ORF">FIE12Z_116</name>
</gene>
<keyword evidence="3" id="KW-1185">Reference proteome</keyword>
<dbReference type="AlphaFoldDB" id="A0A395N6G6"/>
<comment type="caution">
    <text evidence="2">The sequence shown here is derived from an EMBL/GenBank/DDBJ whole genome shotgun (WGS) entry which is preliminary data.</text>
</comment>
<feature type="region of interest" description="Disordered" evidence="1">
    <location>
        <begin position="1"/>
        <end position="66"/>
    </location>
</feature>